<dbReference type="Pfam" id="PF00732">
    <property type="entry name" value="GMC_oxred_N"/>
    <property type="match status" value="1"/>
</dbReference>
<dbReference type="GO" id="GO:0050660">
    <property type="term" value="F:flavin adenine dinucleotide binding"/>
    <property type="evidence" value="ECO:0007669"/>
    <property type="project" value="InterPro"/>
</dbReference>
<evidence type="ECO:0000256" key="1">
    <source>
        <dbReference type="ARBA" id="ARBA00001974"/>
    </source>
</evidence>
<sequence>MNYYIYFVIIASFKFFTHYLNVIEVFIDRDLPEDIIYDYIIVGSGSSGGVIASNLKGNVLLIEAGGYGSGFFFNIPIVQPLLLRSDYDWKHETVPQTNSCKGMNDNTCFWPTGKIISGTHRLNNMIYHKGHPIDYADFFKDINDAKKYFRMNEKSIPVSETNFKSAVSHAFIKAGKILGFDDFSHVNLTQLYGKRFTQIYNWWKKILEPPKVILNAMVTKVLFAGNQKIVTGIEFIKNDQLHEVFGKKIVLSAGTMGSPRILLHSGIGPKDHLNEIGINVVEDLQVGENLQDHVTTNIEILLNQTVGCSLKDIYNPLNVIDYLFKGNGPLALAGSDAMGFVGFNASSDIPDISFILLPISIADDHGLHLRKAINIKDVVWNRYYVPLIDQPIATILPILLHPQSKGNLRLRSRNISDTLLINPNYYNAQKDIKSMIKAIRIIQKLIEAPPMRQLGAELIPKKLPGCENHNDNSDGYWECYIRHLTLTMYHPVGTCKLGDYEDKTSVVLRNFQVKNVKNLYVVDGSIIPKASSANPHALISMLAHKFTHEMNLINDADE</sequence>
<dbReference type="EMBL" id="OU895878">
    <property type="protein sequence ID" value="CAG9805944.1"/>
    <property type="molecule type" value="Genomic_DNA"/>
</dbReference>
<evidence type="ECO:0000256" key="5">
    <source>
        <dbReference type="PIRSR" id="PIRSR000137-2"/>
    </source>
</evidence>
<comment type="similarity">
    <text evidence="2">Belongs to the GMC oxidoreductase family.</text>
</comment>
<dbReference type="InterPro" id="IPR007867">
    <property type="entry name" value="GMC_OxRtase_C"/>
</dbReference>
<proteinExistence type="inferred from homology"/>
<dbReference type="PROSITE" id="PS00624">
    <property type="entry name" value="GMC_OXRED_2"/>
    <property type="match status" value="1"/>
</dbReference>
<evidence type="ECO:0000313" key="7">
    <source>
        <dbReference type="EMBL" id="CAG9805944.1"/>
    </source>
</evidence>
<dbReference type="InterPro" id="IPR012132">
    <property type="entry name" value="GMC_OxRdtase"/>
</dbReference>
<reference evidence="7" key="1">
    <citation type="submission" date="2022-01" db="EMBL/GenBank/DDBJ databases">
        <authorList>
            <person name="King R."/>
        </authorList>
    </citation>
    <scope>NUCLEOTIDE SEQUENCE</scope>
</reference>
<feature type="binding site" evidence="5">
    <location>
        <position position="119"/>
    </location>
    <ligand>
        <name>FAD</name>
        <dbReference type="ChEBI" id="CHEBI:57692"/>
    </ligand>
</feature>
<dbReference type="InterPro" id="IPR036188">
    <property type="entry name" value="FAD/NAD-bd_sf"/>
</dbReference>
<feature type="domain" description="Glucose-methanol-choline oxidoreductase N-terminal" evidence="6">
    <location>
        <begin position="254"/>
        <end position="268"/>
    </location>
</feature>
<dbReference type="PIRSF" id="PIRSF000137">
    <property type="entry name" value="Alcohol_oxidase"/>
    <property type="match status" value="1"/>
</dbReference>
<dbReference type="Pfam" id="PF05199">
    <property type="entry name" value="GMC_oxred_C"/>
    <property type="match status" value="1"/>
</dbReference>
<keyword evidence="8" id="KW-1185">Reference proteome</keyword>
<name>A0A9N9RYG5_9DIPT</name>
<keyword evidence="3" id="KW-0285">Flavoprotein</keyword>
<dbReference type="SUPFAM" id="SSF54373">
    <property type="entry name" value="FAD-linked reductases, C-terminal domain"/>
    <property type="match status" value="1"/>
</dbReference>
<comment type="cofactor">
    <cofactor evidence="1 5">
        <name>FAD</name>
        <dbReference type="ChEBI" id="CHEBI:57692"/>
    </cofactor>
</comment>
<organism evidence="7 8">
    <name type="scientific">Chironomus riparius</name>
    <dbReference type="NCBI Taxonomy" id="315576"/>
    <lineage>
        <taxon>Eukaryota</taxon>
        <taxon>Metazoa</taxon>
        <taxon>Ecdysozoa</taxon>
        <taxon>Arthropoda</taxon>
        <taxon>Hexapoda</taxon>
        <taxon>Insecta</taxon>
        <taxon>Pterygota</taxon>
        <taxon>Neoptera</taxon>
        <taxon>Endopterygota</taxon>
        <taxon>Diptera</taxon>
        <taxon>Nematocera</taxon>
        <taxon>Chironomoidea</taxon>
        <taxon>Chironomidae</taxon>
        <taxon>Chironominae</taxon>
        <taxon>Chironomus</taxon>
    </lineage>
</organism>
<evidence type="ECO:0000256" key="2">
    <source>
        <dbReference type="ARBA" id="ARBA00010790"/>
    </source>
</evidence>
<evidence type="ECO:0000256" key="4">
    <source>
        <dbReference type="ARBA" id="ARBA00022827"/>
    </source>
</evidence>
<dbReference type="PANTHER" id="PTHR11552">
    <property type="entry name" value="GLUCOSE-METHANOL-CHOLINE GMC OXIDOREDUCTASE"/>
    <property type="match status" value="1"/>
</dbReference>
<dbReference type="SUPFAM" id="SSF51905">
    <property type="entry name" value="FAD/NAD(P)-binding domain"/>
    <property type="match status" value="1"/>
</dbReference>
<dbReference type="PANTHER" id="PTHR11552:SF147">
    <property type="entry name" value="CHOLINE DEHYDROGENASE, MITOCHONDRIAL"/>
    <property type="match status" value="1"/>
</dbReference>
<dbReference type="AlphaFoldDB" id="A0A9N9RYG5"/>
<dbReference type="Gene3D" id="3.50.50.60">
    <property type="entry name" value="FAD/NAD(P)-binding domain"/>
    <property type="match status" value="2"/>
</dbReference>
<dbReference type="GO" id="GO:0016614">
    <property type="term" value="F:oxidoreductase activity, acting on CH-OH group of donors"/>
    <property type="evidence" value="ECO:0007669"/>
    <property type="project" value="InterPro"/>
</dbReference>
<evidence type="ECO:0000313" key="8">
    <source>
        <dbReference type="Proteomes" id="UP001153620"/>
    </source>
</evidence>
<protein>
    <recommendedName>
        <fullName evidence="6">Glucose-methanol-choline oxidoreductase N-terminal domain-containing protein</fullName>
    </recommendedName>
</protein>
<evidence type="ECO:0000256" key="3">
    <source>
        <dbReference type="ARBA" id="ARBA00022630"/>
    </source>
</evidence>
<dbReference type="Gene3D" id="3.30.560.10">
    <property type="entry name" value="Glucose Oxidase, domain 3"/>
    <property type="match status" value="2"/>
</dbReference>
<keyword evidence="4 5" id="KW-0274">FAD</keyword>
<feature type="binding site" evidence="5">
    <location>
        <position position="218"/>
    </location>
    <ligand>
        <name>FAD</name>
        <dbReference type="ChEBI" id="CHEBI:57692"/>
    </ligand>
</feature>
<gene>
    <name evidence="7" type="ORF">CHIRRI_LOCUS8810</name>
</gene>
<dbReference type="OrthoDB" id="5428259at2759"/>
<accession>A0A9N9RYG5</accession>
<reference evidence="7" key="2">
    <citation type="submission" date="2022-10" db="EMBL/GenBank/DDBJ databases">
        <authorList>
            <consortium name="ENA_rothamsted_submissions"/>
            <consortium name="culmorum"/>
            <person name="King R."/>
        </authorList>
    </citation>
    <scope>NUCLEOTIDE SEQUENCE</scope>
</reference>
<evidence type="ECO:0000259" key="6">
    <source>
        <dbReference type="PROSITE" id="PS00624"/>
    </source>
</evidence>
<dbReference type="InterPro" id="IPR000172">
    <property type="entry name" value="GMC_OxRdtase_N"/>
</dbReference>
<feature type="binding site" evidence="5">
    <location>
        <position position="524"/>
    </location>
    <ligand>
        <name>FAD</name>
        <dbReference type="ChEBI" id="CHEBI:57692"/>
    </ligand>
</feature>
<dbReference type="Proteomes" id="UP001153620">
    <property type="component" value="Chromosome 2"/>
</dbReference>